<keyword evidence="5 8" id="KW-0406">Ion transport</keyword>
<evidence type="ECO:0000256" key="8">
    <source>
        <dbReference type="HAMAP-Rule" id="MF_00425"/>
    </source>
</evidence>
<reference evidence="12 13" key="1">
    <citation type="submission" date="2019-03" db="EMBL/GenBank/DDBJ databases">
        <title>Flavobacterium AT-3-2 sp. nov., isolated from arctic soil.</title>
        <authorList>
            <person name="Chaudhary D.K."/>
        </authorList>
    </citation>
    <scope>NUCLEOTIDE SEQUENCE [LARGE SCALE GENOMIC DNA]</scope>
    <source>
        <strain evidence="12 13">AT-3-2</strain>
    </source>
</reference>
<comment type="caution">
    <text evidence="12">The sequence shown here is derived from an EMBL/GenBank/DDBJ whole genome shotgun (WGS) entry which is preliminary data.</text>
</comment>
<comment type="similarity">
    <text evidence="8">Belongs to the NqrA family.</text>
</comment>
<proteinExistence type="inferred from homology"/>
<dbReference type="InterPro" id="IPR008703">
    <property type="entry name" value="NqrA"/>
</dbReference>
<dbReference type="NCBIfam" id="NF003761">
    <property type="entry name" value="PRK05352.1-4"/>
    <property type="match status" value="1"/>
</dbReference>
<dbReference type="PANTHER" id="PTHR37839">
    <property type="entry name" value="NA(+)-TRANSLOCATING NADH-QUINONE REDUCTASE SUBUNIT A"/>
    <property type="match status" value="1"/>
</dbReference>
<dbReference type="Pfam" id="PF11973">
    <property type="entry name" value="NQRA_SLBB"/>
    <property type="match status" value="1"/>
</dbReference>
<dbReference type="InterPro" id="IPR022615">
    <property type="entry name" value="NqrA_C_domain"/>
</dbReference>
<feature type="domain" description="Na(+)-translocating NADH-quinone reductase subunit A C-terminal" evidence="10">
    <location>
        <begin position="265"/>
        <end position="315"/>
    </location>
</feature>
<keyword evidence="4 8" id="KW-0915">Sodium</keyword>
<dbReference type="GO" id="GO:0016655">
    <property type="term" value="F:oxidoreductase activity, acting on NAD(P)H, quinone or similar compound as acceptor"/>
    <property type="evidence" value="ECO:0007669"/>
    <property type="project" value="UniProtKB-UniRule"/>
</dbReference>
<dbReference type="OrthoDB" id="9774536at2"/>
<dbReference type="HAMAP" id="MF_00425">
    <property type="entry name" value="NqrA"/>
    <property type="match status" value="1"/>
</dbReference>
<dbReference type="Pfam" id="PF24836">
    <property type="entry name" value="NQRA_2nd"/>
    <property type="match status" value="1"/>
</dbReference>
<dbReference type="PANTHER" id="PTHR37839:SF1">
    <property type="entry name" value="NA(+)-TRANSLOCATING NADH-QUINONE REDUCTASE SUBUNIT A"/>
    <property type="match status" value="1"/>
</dbReference>
<evidence type="ECO:0000259" key="10">
    <source>
        <dbReference type="Pfam" id="PF11973"/>
    </source>
</evidence>
<evidence type="ECO:0000256" key="5">
    <source>
        <dbReference type="ARBA" id="ARBA00023065"/>
    </source>
</evidence>
<dbReference type="Proteomes" id="UP000295278">
    <property type="component" value="Unassembled WGS sequence"/>
</dbReference>
<evidence type="ECO:0000256" key="3">
    <source>
        <dbReference type="ARBA" id="ARBA00023027"/>
    </source>
</evidence>
<keyword evidence="3 8" id="KW-0520">NAD</keyword>
<protein>
    <recommendedName>
        <fullName evidence="8">Na(+)-translocating NADH-quinone reductase subunit A</fullName>
        <shortName evidence="8">Na(+)-NQR subunit A</shortName>
        <shortName evidence="8">Na(+)-translocating NQR subunit A</shortName>
        <ecNumber evidence="8">7.2.1.1</ecNumber>
    </recommendedName>
    <alternativeName>
        <fullName evidence="8">NQR complex subunit A</fullName>
    </alternativeName>
    <alternativeName>
        <fullName evidence="8">NQR-1 subunit A</fullName>
    </alternativeName>
</protein>
<evidence type="ECO:0000256" key="6">
    <source>
        <dbReference type="ARBA" id="ARBA00023075"/>
    </source>
</evidence>
<keyword evidence="6 8" id="KW-0830">Ubiquinone</keyword>
<evidence type="ECO:0000256" key="7">
    <source>
        <dbReference type="ARBA" id="ARBA00023201"/>
    </source>
</evidence>
<name>A0A4R5ANW1_9FLAO</name>
<sequence>MSEYIKLKRGLNLKLIGEAVKTVQDMPIADLFAIKPADFTGLTPKLLVKVGDNVLSGTPLFYNKNMETVKVSSPVSGEVVEILRGEKRVILEIKILADREIKYASFGKLNPTKIDREKVIEQLLNSGVWPFICQRPYGIIANPSDRPKSIFISAFDSNPLAPDNDFIMSGKEIDFQTGLDALKKLTDEKIHLNVRDNPAPAAIFANAKIVQLNKISGPHPAGNVGVQIHHIDPVNKGEAVWYINPQDVLIIGKLFNEGIFDAAKMIALTGSQIKEPKYYKTIVGCSIKKIIADGGLHKGENRIVSGTILSGNQISADGYLGFYDSQITVIPEGNEFEFMGWLTPGFNKFSLSRTFFSWLTPNKKHILNTNLHGEERPFVMTGQYEKVFPMDIYPVQLLKSILIEDIDMMEKLGIYEVVEEDFALCELVCTSKIKSQEIIRHGLDMMRKEFS</sequence>
<comment type="subunit">
    <text evidence="8">Composed of six subunits; NqrA, NqrB, NqrC, NqrD, NqrE and NqrF.</text>
</comment>
<evidence type="ECO:0000313" key="12">
    <source>
        <dbReference type="EMBL" id="TDD74688.1"/>
    </source>
</evidence>
<feature type="domain" description="NqrA N-terminal barrel-sandwich hybrid" evidence="9">
    <location>
        <begin position="5"/>
        <end position="97"/>
    </location>
</feature>
<dbReference type="InterPro" id="IPR056148">
    <property type="entry name" value="NQRA_2nd"/>
</dbReference>
<dbReference type="GO" id="GO:0006814">
    <property type="term" value="P:sodium ion transport"/>
    <property type="evidence" value="ECO:0007669"/>
    <property type="project" value="UniProtKB-UniRule"/>
</dbReference>
<keyword evidence="13" id="KW-1185">Reference proteome</keyword>
<evidence type="ECO:0000313" key="13">
    <source>
        <dbReference type="Proteomes" id="UP000295278"/>
    </source>
</evidence>
<feature type="domain" description="NqrA second alpha/beta" evidence="11">
    <location>
        <begin position="115"/>
        <end position="259"/>
    </location>
</feature>
<evidence type="ECO:0000256" key="1">
    <source>
        <dbReference type="ARBA" id="ARBA00022448"/>
    </source>
</evidence>
<dbReference type="AlphaFoldDB" id="A0A4R5ANW1"/>
<organism evidence="12 13">
    <name type="scientific">Flavobacterium caseinilyticum</name>
    <dbReference type="NCBI Taxonomy" id="2541732"/>
    <lineage>
        <taxon>Bacteria</taxon>
        <taxon>Pseudomonadati</taxon>
        <taxon>Bacteroidota</taxon>
        <taxon>Flavobacteriia</taxon>
        <taxon>Flavobacteriales</taxon>
        <taxon>Flavobacteriaceae</taxon>
        <taxon>Flavobacterium</taxon>
    </lineage>
</organism>
<keyword evidence="7 8" id="KW-0739">Sodium transport</keyword>
<dbReference type="EC" id="7.2.1.1" evidence="8"/>
<evidence type="ECO:0000256" key="2">
    <source>
        <dbReference type="ARBA" id="ARBA00022967"/>
    </source>
</evidence>
<dbReference type="RefSeq" id="WP_131910474.1">
    <property type="nucleotide sequence ID" value="NZ_SMFM01000008.1"/>
</dbReference>
<evidence type="ECO:0000259" key="11">
    <source>
        <dbReference type="Pfam" id="PF24836"/>
    </source>
</evidence>
<accession>A0A4R5ANW1</accession>
<keyword evidence="1 8" id="KW-0813">Transport</keyword>
<comment type="catalytic activity">
    <reaction evidence="8">
        <text>a ubiquinone + n Na(+)(in) + NADH + H(+) = a ubiquinol + n Na(+)(out) + NAD(+)</text>
        <dbReference type="Rhea" id="RHEA:47748"/>
        <dbReference type="Rhea" id="RHEA-COMP:9565"/>
        <dbReference type="Rhea" id="RHEA-COMP:9566"/>
        <dbReference type="ChEBI" id="CHEBI:15378"/>
        <dbReference type="ChEBI" id="CHEBI:16389"/>
        <dbReference type="ChEBI" id="CHEBI:17976"/>
        <dbReference type="ChEBI" id="CHEBI:29101"/>
        <dbReference type="ChEBI" id="CHEBI:57540"/>
        <dbReference type="ChEBI" id="CHEBI:57945"/>
        <dbReference type="EC" id="7.2.1.1"/>
    </reaction>
</comment>
<keyword evidence="2 8" id="KW-1278">Translocase</keyword>
<dbReference type="Pfam" id="PF05896">
    <property type="entry name" value="NQRA_N"/>
    <property type="match status" value="1"/>
</dbReference>
<dbReference type="EMBL" id="SMFM01000008">
    <property type="protein sequence ID" value="TDD74688.1"/>
    <property type="molecule type" value="Genomic_DNA"/>
</dbReference>
<evidence type="ECO:0000256" key="4">
    <source>
        <dbReference type="ARBA" id="ARBA00023053"/>
    </source>
</evidence>
<gene>
    <name evidence="8" type="primary">nqrA</name>
    <name evidence="12" type="ORF">E0F89_14400</name>
</gene>
<dbReference type="NCBIfam" id="TIGR01936">
    <property type="entry name" value="nqrA"/>
    <property type="match status" value="1"/>
</dbReference>
<dbReference type="InterPro" id="IPR056147">
    <property type="entry name" value="NQRA_N"/>
</dbReference>
<comment type="function">
    <text evidence="8">NQR complex catalyzes the reduction of ubiquinone-1 to ubiquinol by two successive reactions, coupled with the transport of Na(+) ions from the cytoplasm to the periplasm. NqrA to NqrE are probably involved in the second step, the conversion of ubisemiquinone to ubiquinol.</text>
</comment>
<evidence type="ECO:0000259" key="9">
    <source>
        <dbReference type="Pfam" id="PF05896"/>
    </source>
</evidence>